<comment type="caution">
    <text evidence="1">The sequence shown here is derived from an EMBL/GenBank/DDBJ whole genome shotgun (WGS) entry which is preliminary data.</text>
</comment>
<evidence type="ECO:0000313" key="1">
    <source>
        <dbReference type="EMBL" id="KAH6947102.1"/>
    </source>
</evidence>
<sequence length="179" mass="19387">MQKQKRNVLLFLDSCSSHMQLPQLKGTKAAYTSDIRFKVQPTLIKNCFRKAGFSVGNSDCADPLPLEDQPDPGFWSAVEASGSQEFCEFVTADDNRVSTEQLTGGGIGSSEESGKDWSELEEEAREASKPVILHDGISDGSSLYLSSSFRSRNSIAAGFSIPLRPVDLSVAPYASVLCV</sequence>
<evidence type="ECO:0000313" key="2">
    <source>
        <dbReference type="Proteomes" id="UP000821845"/>
    </source>
</evidence>
<dbReference type="EMBL" id="CM023481">
    <property type="protein sequence ID" value="KAH6947102.1"/>
    <property type="molecule type" value="Genomic_DNA"/>
</dbReference>
<gene>
    <name evidence="1" type="ORF">HPB50_017084</name>
</gene>
<reference evidence="1" key="1">
    <citation type="submission" date="2020-05" db="EMBL/GenBank/DDBJ databases">
        <title>Large-scale comparative analyses of tick genomes elucidate their genetic diversity and vector capacities.</title>
        <authorList>
            <person name="Jia N."/>
            <person name="Wang J."/>
            <person name="Shi W."/>
            <person name="Du L."/>
            <person name="Sun Y."/>
            <person name="Zhan W."/>
            <person name="Jiang J."/>
            <person name="Wang Q."/>
            <person name="Zhang B."/>
            <person name="Ji P."/>
            <person name="Sakyi L.B."/>
            <person name="Cui X."/>
            <person name="Yuan T."/>
            <person name="Jiang B."/>
            <person name="Yang W."/>
            <person name="Lam T.T.-Y."/>
            <person name="Chang Q."/>
            <person name="Ding S."/>
            <person name="Wang X."/>
            <person name="Zhu J."/>
            <person name="Ruan X."/>
            <person name="Zhao L."/>
            <person name="Wei J."/>
            <person name="Que T."/>
            <person name="Du C."/>
            <person name="Cheng J."/>
            <person name="Dai P."/>
            <person name="Han X."/>
            <person name="Huang E."/>
            <person name="Gao Y."/>
            <person name="Liu J."/>
            <person name="Shao H."/>
            <person name="Ye R."/>
            <person name="Li L."/>
            <person name="Wei W."/>
            <person name="Wang X."/>
            <person name="Wang C."/>
            <person name="Yang T."/>
            <person name="Huo Q."/>
            <person name="Li W."/>
            <person name="Guo W."/>
            <person name="Chen H."/>
            <person name="Zhou L."/>
            <person name="Ni X."/>
            <person name="Tian J."/>
            <person name="Zhou Y."/>
            <person name="Sheng Y."/>
            <person name="Liu T."/>
            <person name="Pan Y."/>
            <person name="Xia L."/>
            <person name="Li J."/>
            <person name="Zhao F."/>
            <person name="Cao W."/>
        </authorList>
    </citation>
    <scope>NUCLEOTIDE SEQUENCE</scope>
    <source>
        <strain evidence="1">Hyas-2018</strain>
    </source>
</reference>
<dbReference type="Proteomes" id="UP000821845">
    <property type="component" value="Chromosome 1"/>
</dbReference>
<name>A0ACB7THS5_HYAAI</name>
<accession>A0ACB7THS5</accession>
<protein>
    <submittedName>
        <fullName evidence="1">Uncharacterized protein</fullName>
    </submittedName>
</protein>
<keyword evidence="2" id="KW-1185">Reference proteome</keyword>
<organism evidence="1 2">
    <name type="scientific">Hyalomma asiaticum</name>
    <name type="common">Tick</name>
    <dbReference type="NCBI Taxonomy" id="266040"/>
    <lineage>
        <taxon>Eukaryota</taxon>
        <taxon>Metazoa</taxon>
        <taxon>Ecdysozoa</taxon>
        <taxon>Arthropoda</taxon>
        <taxon>Chelicerata</taxon>
        <taxon>Arachnida</taxon>
        <taxon>Acari</taxon>
        <taxon>Parasitiformes</taxon>
        <taxon>Ixodida</taxon>
        <taxon>Ixodoidea</taxon>
        <taxon>Ixodidae</taxon>
        <taxon>Hyalomminae</taxon>
        <taxon>Hyalomma</taxon>
    </lineage>
</organism>
<proteinExistence type="predicted"/>